<proteinExistence type="predicted"/>
<comment type="subcellular location">
    <subcellularLocation>
        <location evidence="1">Nucleus</location>
    </subcellularLocation>
</comment>
<feature type="region of interest" description="Disordered" evidence="3">
    <location>
        <begin position="41"/>
        <end position="71"/>
    </location>
</feature>
<reference evidence="4 5" key="1">
    <citation type="submission" date="2019-04" db="EMBL/GenBank/DDBJ databases">
        <title>Friends and foes A comparative genomics study of 23 Aspergillus species from section Flavi.</title>
        <authorList>
            <consortium name="DOE Joint Genome Institute"/>
            <person name="Kjaerbolling I."/>
            <person name="Vesth T."/>
            <person name="Frisvad J.C."/>
            <person name="Nybo J.L."/>
            <person name="Theobald S."/>
            <person name="Kildgaard S."/>
            <person name="Isbrandt T."/>
            <person name="Kuo A."/>
            <person name="Sato A."/>
            <person name="Lyhne E.K."/>
            <person name="Kogle M.E."/>
            <person name="Wiebenga A."/>
            <person name="Kun R.S."/>
            <person name="Lubbers R.J."/>
            <person name="Makela M.R."/>
            <person name="Barry K."/>
            <person name="Chovatia M."/>
            <person name="Clum A."/>
            <person name="Daum C."/>
            <person name="Haridas S."/>
            <person name="He G."/>
            <person name="LaButti K."/>
            <person name="Lipzen A."/>
            <person name="Mondo S."/>
            <person name="Riley R."/>
            <person name="Salamov A."/>
            <person name="Simmons B.A."/>
            <person name="Magnuson J.K."/>
            <person name="Henrissat B."/>
            <person name="Mortensen U.H."/>
            <person name="Larsen T.O."/>
            <person name="Devries R.P."/>
            <person name="Grigoriev I.V."/>
            <person name="Machida M."/>
            <person name="Baker S.E."/>
            <person name="Andersen M.R."/>
        </authorList>
    </citation>
    <scope>NUCLEOTIDE SEQUENCE [LARGE SCALE GENOMIC DNA]</scope>
    <source>
        <strain evidence="4 5">CBS 117626</strain>
    </source>
</reference>
<gene>
    <name evidence="4" type="ORF">BDV40DRAFT_260684</name>
</gene>
<dbReference type="OrthoDB" id="2015447at2759"/>
<dbReference type="GO" id="GO:0005634">
    <property type="term" value="C:nucleus"/>
    <property type="evidence" value="ECO:0007669"/>
    <property type="project" value="UniProtKB-SubCell"/>
</dbReference>
<evidence type="ECO:0000313" key="4">
    <source>
        <dbReference type="EMBL" id="KAE8164279.1"/>
    </source>
</evidence>
<dbReference type="PANTHER" id="PTHR37534:SF46">
    <property type="entry name" value="ZN(II)2CYS6 TRANSCRIPTION FACTOR (EUROFUNG)"/>
    <property type="match status" value="1"/>
</dbReference>
<dbReference type="EMBL" id="ML738609">
    <property type="protein sequence ID" value="KAE8164279.1"/>
    <property type="molecule type" value="Genomic_DNA"/>
</dbReference>
<keyword evidence="5" id="KW-1185">Reference proteome</keyword>
<accession>A0A5N6V013</accession>
<dbReference type="Proteomes" id="UP000326950">
    <property type="component" value="Unassembled WGS sequence"/>
</dbReference>
<feature type="compositionally biased region" description="Low complexity" evidence="3">
    <location>
        <begin position="43"/>
        <end position="59"/>
    </location>
</feature>
<evidence type="ECO:0000256" key="3">
    <source>
        <dbReference type="SAM" id="MobiDB-lite"/>
    </source>
</evidence>
<dbReference type="AlphaFoldDB" id="A0A5N6V013"/>
<protein>
    <submittedName>
        <fullName evidence="4">Fungal-specific transcription factor domain-containing protein</fullName>
    </submittedName>
</protein>
<feature type="region of interest" description="Disordered" evidence="3">
    <location>
        <begin position="89"/>
        <end position="108"/>
    </location>
</feature>
<dbReference type="InterPro" id="IPR021858">
    <property type="entry name" value="Fun_TF"/>
</dbReference>
<evidence type="ECO:0000313" key="5">
    <source>
        <dbReference type="Proteomes" id="UP000326950"/>
    </source>
</evidence>
<name>A0A5N6V013_ASPTM</name>
<sequence>MREFQLSWQPVFSLSKKPVRRSRTRRSNANPHQLEFIVEHPAQDQPSIPSIQSSISSPDLKSSHGVTTERSQYPRDSINQCIPGHISTSPAECEAEKSEPSLPSPNAQCGELSIPTAIPSSVLYSTLGQRYYNVLERYNMEFCRIPLTSDFKMNPFQYRESSVSKPMFLVHAVMALAGHHVESIFTDTHRHAALQSLRQSLDKYNCAKHRDSIIDTIIILFSLDETQSALGTWRTHLLGAYGLFEACGGIGKWVTSARTQVQIGILLWWDAITSLVNREDCVLPYAYFEALMSRYNGQEWDFFRLCGCPLSLVKVVMQLARLAAEQRRSSLKQYATFDTTLLSALETSLESWHHVSPVTAFHNEESMQQDVDNMHCAEAWRNGLLLYLYRVFRWMPGCSVPVHILYRARTIMDHVFACRDECMISRQALLPLFFAGCELQDPSSHRKILNLCASWNDRTRYHMFSTTIPLLEAVWAEQKTNGFQNVWWGQIIDRQHSSDSHSPLQLRICFG</sequence>
<evidence type="ECO:0000256" key="2">
    <source>
        <dbReference type="ARBA" id="ARBA00023242"/>
    </source>
</evidence>
<organism evidence="4 5">
    <name type="scientific">Aspergillus tamarii</name>
    <dbReference type="NCBI Taxonomy" id="41984"/>
    <lineage>
        <taxon>Eukaryota</taxon>
        <taxon>Fungi</taxon>
        <taxon>Dikarya</taxon>
        <taxon>Ascomycota</taxon>
        <taxon>Pezizomycotina</taxon>
        <taxon>Eurotiomycetes</taxon>
        <taxon>Eurotiomycetidae</taxon>
        <taxon>Eurotiales</taxon>
        <taxon>Aspergillaceae</taxon>
        <taxon>Aspergillus</taxon>
        <taxon>Aspergillus subgen. Circumdati</taxon>
    </lineage>
</organism>
<evidence type="ECO:0000256" key="1">
    <source>
        <dbReference type="ARBA" id="ARBA00004123"/>
    </source>
</evidence>
<dbReference type="PANTHER" id="PTHR37534">
    <property type="entry name" value="TRANSCRIPTIONAL ACTIVATOR PROTEIN UGA3"/>
    <property type="match status" value="1"/>
</dbReference>
<dbReference type="Pfam" id="PF11951">
    <property type="entry name" value="Fungal_trans_2"/>
    <property type="match status" value="1"/>
</dbReference>
<keyword evidence="2" id="KW-0539">Nucleus</keyword>